<name>A0A7G5IGD0_9SPHN</name>
<dbReference type="AlphaFoldDB" id="A0A7G5IGD0"/>
<organism evidence="1 2">
    <name type="scientific">Sandaracinobacteroides saxicola</name>
    <dbReference type="NCBI Taxonomy" id="2759707"/>
    <lineage>
        <taxon>Bacteria</taxon>
        <taxon>Pseudomonadati</taxon>
        <taxon>Pseudomonadota</taxon>
        <taxon>Alphaproteobacteria</taxon>
        <taxon>Sphingomonadales</taxon>
        <taxon>Sphingosinicellaceae</taxon>
        <taxon>Sandaracinobacteroides</taxon>
    </lineage>
</organism>
<dbReference type="RefSeq" id="WP_182295308.1">
    <property type="nucleotide sequence ID" value="NZ_CP059851.1"/>
</dbReference>
<dbReference type="KEGG" id="sand:H3309_13890"/>
<evidence type="ECO:0000313" key="1">
    <source>
        <dbReference type="EMBL" id="QMW22422.1"/>
    </source>
</evidence>
<evidence type="ECO:0000313" key="2">
    <source>
        <dbReference type="Proteomes" id="UP000515292"/>
    </source>
</evidence>
<proteinExistence type="predicted"/>
<protein>
    <submittedName>
        <fullName evidence="1">Uncharacterized protein</fullName>
    </submittedName>
</protein>
<accession>A0A7G5IGD0</accession>
<dbReference type="Proteomes" id="UP000515292">
    <property type="component" value="Chromosome"/>
</dbReference>
<keyword evidence="2" id="KW-1185">Reference proteome</keyword>
<reference evidence="1 2" key="1">
    <citation type="submission" date="2020-07" db="EMBL/GenBank/DDBJ databases">
        <title>Complete genome sequence for Sandaracinobacter sp. M6.</title>
        <authorList>
            <person name="Tang Y."/>
            <person name="Liu Q."/>
            <person name="Guo Z."/>
            <person name="Lei P."/>
            <person name="Huang B."/>
        </authorList>
    </citation>
    <scope>NUCLEOTIDE SEQUENCE [LARGE SCALE GENOMIC DNA]</scope>
    <source>
        <strain evidence="1 2">M6</strain>
    </source>
</reference>
<gene>
    <name evidence="1" type="ORF">H3309_13890</name>
</gene>
<sequence length="133" mass="14179">MPKGKVREPKRVVLEKPFGGIAAGCILFVATPEIVADYVRAIPAGETRSVERMRHELARRHRADASCPVSTAIFVRQVAEGALKAMAEGAARDTVAPFWRLVAAGTPIAKRLPVDAAWLEAQLALDAATPAPA</sequence>
<dbReference type="EMBL" id="CP059851">
    <property type="protein sequence ID" value="QMW22422.1"/>
    <property type="molecule type" value="Genomic_DNA"/>
</dbReference>